<proteinExistence type="predicted"/>
<dbReference type="Proteomes" id="UP000027466">
    <property type="component" value="Unassembled WGS sequence"/>
</dbReference>
<reference evidence="2 3" key="1">
    <citation type="submission" date="2014-03" db="EMBL/GenBank/DDBJ databases">
        <title>Draft Genome Sequences of Four Burkholderia Strains.</title>
        <authorList>
            <person name="Liu X.Y."/>
            <person name="Li C.X."/>
            <person name="Xu J.H."/>
        </authorList>
    </citation>
    <scope>NUCLEOTIDE SEQUENCE [LARGE SCALE GENOMIC DNA]</scope>
    <source>
        <strain evidence="2 3">DSM 50014</strain>
    </source>
</reference>
<organism evidence="2 3">
    <name type="scientific">Caballeronia glathei</name>
    <dbReference type="NCBI Taxonomy" id="60547"/>
    <lineage>
        <taxon>Bacteria</taxon>
        <taxon>Pseudomonadati</taxon>
        <taxon>Pseudomonadota</taxon>
        <taxon>Betaproteobacteria</taxon>
        <taxon>Burkholderiales</taxon>
        <taxon>Burkholderiaceae</taxon>
        <taxon>Caballeronia</taxon>
    </lineage>
</organism>
<dbReference type="EMBL" id="JFHC01000033">
    <property type="protein sequence ID" value="KDR41003.1"/>
    <property type="molecule type" value="Genomic_DNA"/>
</dbReference>
<keyword evidence="1" id="KW-0812">Transmembrane</keyword>
<dbReference type="AlphaFoldDB" id="A0A069PJU9"/>
<keyword evidence="3" id="KW-1185">Reference proteome</keyword>
<feature type="transmembrane region" description="Helical" evidence="1">
    <location>
        <begin position="40"/>
        <end position="64"/>
    </location>
</feature>
<evidence type="ECO:0000256" key="1">
    <source>
        <dbReference type="SAM" id="Phobius"/>
    </source>
</evidence>
<evidence type="ECO:0000313" key="3">
    <source>
        <dbReference type="Proteomes" id="UP000027466"/>
    </source>
</evidence>
<gene>
    <name evidence="2" type="ORF">BG61_21870</name>
</gene>
<feature type="transmembrane region" description="Helical" evidence="1">
    <location>
        <begin position="12"/>
        <end position="34"/>
    </location>
</feature>
<keyword evidence="1" id="KW-0472">Membrane</keyword>
<protein>
    <submittedName>
        <fullName evidence="2">Uncharacterized protein</fullName>
    </submittedName>
</protein>
<sequence length="124" mass="12993">MQIPTLVSMRANFVLFGICVALSDAASLIATALVGKPQLVGAPVVRAATLAAAVAIAMIVRWLARRAFEAADSARHLASATRVPGLPVIAEGCSRDWLVQLHLELHATRAQRGTSQSSGARDVP</sequence>
<evidence type="ECO:0000313" key="2">
    <source>
        <dbReference type="EMBL" id="KDR41003.1"/>
    </source>
</evidence>
<comment type="caution">
    <text evidence="2">The sequence shown here is derived from an EMBL/GenBank/DDBJ whole genome shotgun (WGS) entry which is preliminary data.</text>
</comment>
<keyword evidence="1" id="KW-1133">Transmembrane helix</keyword>
<accession>A0A069PJU9</accession>
<dbReference type="RefSeq" id="WP_035941812.1">
    <property type="nucleotide sequence ID" value="NZ_CADFFX010000029.1"/>
</dbReference>
<name>A0A069PJU9_9BURK</name>